<feature type="compositionally biased region" description="Basic residues" evidence="1">
    <location>
        <begin position="1"/>
        <end position="10"/>
    </location>
</feature>
<dbReference type="PANTHER" id="PTHR38390:SF2">
    <property type="entry name" value="OS01G0103900 PROTEIN"/>
    <property type="match status" value="1"/>
</dbReference>
<dbReference type="PANTHER" id="PTHR38390">
    <property type="entry name" value="OS01G0103900 PROTEIN"/>
    <property type="match status" value="1"/>
</dbReference>
<name>A0AAN8UMB0_9MAGN</name>
<evidence type="ECO:0000313" key="2">
    <source>
        <dbReference type="EMBL" id="KAK6914421.1"/>
    </source>
</evidence>
<dbReference type="AlphaFoldDB" id="A0AAN8UMB0"/>
<feature type="non-terminal residue" evidence="2">
    <location>
        <position position="1"/>
    </location>
</feature>
<feature type="compositionally biased region" description="Low complexity" evidence="1">
    <location>
        <begin position="11"/>
        <end position="22"/>
    </location>
</feature>
<comment type="caution">
    <text evidence="2">The sequence shown here is derived from an EMBL/GenBank/DDBJ whole genome shotgun (WGS) entry which is preliminary data.</text>
</comment>
<protein>
    <submittedName>
        <fullName evidence="2">Uncharacterized protein</fullName>
    </submittedName>
</protein>
<organism evidence="2 3">
    <name type="scientific">Dillenia turbinata</name>
    <dbReference type="NCBI Taxonomy" id="194707"/>
    <lineage>
        <taxon>Eukaryota</taxon>
        <taxon>Viridiplantae</taxon>
        <taxon>Streptophyta</taxon>
        <taxon>Embryophyta</taxon>
        <taxon>Tracheophyta</taxon>
        <taxon>Spermatophyta</taxon>
        <taxon>Magnoliopsida</taxon>
        <taxon>eudicotyledons</taxon>
        <taxon>Gunneridae</taxon>
        <taxon>Pentapetalae</taxon>
        <taxon>Dilleniales</taxon>
        <taxon>Dilleniaceae</taxon>
        <taxon>Dillenia</taxon>
    </lineage>
</organism>
<dbReference type="Proteomes" id="UP001370490">
    <property type="component" value="Unassembled WGS sequence"/>
</dbReference>
<reference evidence="2 3" key="1">
    <citation type="submission" date="2023-12" db="EMBL/GenBank/DDBJ databases">
        <title>A high-quality genome assembly for Dillenia turbinata (Dilleniales).</title>
        <authorList>
            <person name="Chanderbali A."/>
        </authorList>
    </citation>
    <scope>NUCLEOTIDE SEQUENCE [LARGE SCALE GENOMIC DNA]</scope>
    <source>
        <strain evidence="2">LSX21</strain>
        <tissue evidence="2">Leaf</tissue>
    </source>
</reference>
<accession>A0AAN8UMB0</accession>
<gene>
    <name evidence="2" type="ORF">RJ641_021742</name>
</gene>
<evidence type="ECO:0000313" key="3">
    <source>
        <dbReference type="Proteomes" id="UP001370490"/>
    </source>
</evidence>
<keyword evidence="3" id="KW-1185">Reference proteome</keyword>
<proteinExistence type="predicted"/>
<dbReference type="EMBL" id="JBAMMX010000026">
    <property type="protein sequence ID" value="KAK6914421.1"/>
    <property type="molecule type" value="Genomic_DNA"/>
</dbReference>
<sequence length="456" mass="50212">QGGSKGKKANSKTQNSNQNSNNREAGGWQGEIEEGQKINSMLLLCFILDLRTLPPSQLTGLKQVSIAYSPTRTNFSLRDFHRAVNGLPTYGFLPEALENDSASFCCQDMKFSSVLNDGVLYTWGGNDIIKKVIVISPCLPHNLDSSSEKTIMDAAENCISIEFVFLEPQHSNLCDLSATGDTFIEQITRLDNCSFQTYIPDVTDVQVLCGLVKRWLQELKDGIGEPLRACFTFQSNPAGSMNQMFCNLVATVSEIPDEFSACQSCMCHGIPLDDAVCYKMNLHSCLVTSNDLGTSDGLGNCLKVGEQTIPCLPSFWSCLNLQQVSLPIDFNIIRRTNLGTLSESALIGTAYIVAPTMCHEMEASSDGIVKTDLNTSHRFCMTFSVNTCLLLLPFSADRVCAFPVFQGLCRALNKLGQGMICYSIFNTSTLRETAFRCYYRLAGLEEILPSPEHNIT</sequence>
<feature type="region of interest" description="Disordered" evidence="1">
    <location>
        <begin position="1"/>
        <end position="27"/>
    </location>
</feature>
<evidence type="ECO:0000256" key="1">
    <source>
        <dbReference type="SAM" id="MobiDB-lite"/>
    </source>
</evidence>